<dbReference type="Proteomes" id="UP000242180">
    <property type="component" value="Unassembled WGS sequence"/>
</dbReference>
<proteinExistence type="predicted"/>
<dbReference type="NCBIfam" id="TIGR00229">
    <property type="entry name" value="sensory_box"/>
    <property type="match status" value="1"/>
</dbReference>
<evidence type="ECO:0000259" key="5">
    <source>
        <dbReference type="PROSITE" id="PS50114"/>
    </source>
</evidence>
<gene>
    <name evidence="6" type="ORF">BCR43DRAFT_491538</name>
</gene>
<dbReference type="PROSITE" id="PS50114">
    <property type="entry name" value="GATA_ZN_FINGER_2"/>
    <property type="match status" value="1"/>
</dbReference>
<evidence type="ECO:0000313" key="7">
    <source>
        <dbReference type="Proteomes" id="UP000242180"/>
    </source>
</evidence>
<keyword evidence="7" id="KW-1185">Reference proteome</keyword>
<dbReference type="CDD" id="cd00130">
    <property type="entry name" value="PAS"/>
    <property type="match status" value="1"/>
</dbReference>
<dbReference type="PROSITE" id="PS50112">
    <property type="entry name" value="PAS"/>
    <property type="match status" value="1"/>
</dbReference>
<evidence type="ECO:0000256" key="2">
    <source>
        <dbReference type="SAM" id="Coils"/>
    </source>
</evidence>
<dbReference type="Gene3D" id="3.30.450.20">
    <property type="entry name" value="PAS domain"/>
    <property type="match status" value="1"/>
</dbReference>
<dbReference type="OrthoDB" id="2162994at2759"/>
<evidence type="ECO:0000259" key="4">
    <source>
        <dbReference type="PROSITE" id="PS50112"/>
    </source>
</evidence>
<protein>
    <recommendedName>
        <fullName evidence="8">PAS domain-containing protein</fullName>
    </recommendedName>
</protein>
<dbReference type="Pfam" id="PF08447">
    <property type="entry name" value="PAS_3"/>
    <property type="match status" value="1"/>
</dbReference>
<feature type="domain" description="GATA-type" evidence="5">
    <location>
        <begin position="299"/>
        <end position="325"/>
    </location>
</feature>
<dbReference type="InterPro" id="IPR013655">
    <property type="entry name" value="PAS_fold_3"/>
</dbReference>
<keyword evidence="1" id="KW-0479">Metal-binding</keyword>
<keyword evidence="2" id="KW-0175">Coiled coil</keyword>
<reference evidence="6 7" key="1">
    <citation type="submission" date="2016-07" db="EMBL/GenBank/DDBJ databases">
        <title>Pervasive Adenine N6-methylation of Active Genes in Fungi.</title>
        <authorList>
            <consortium name="DOE Joint Genome Institute"/>
            <person name="Mondo S.J."/>
            <person name="Dannebaum R.O."/>
            <person name="Kuo R.C."/>
            <person name="Labutti K."/>
            <person name="Haridas S."/>
            <person name="Kuo A."/>
            <person name="Salamov A."/>
            <person name="Ahrendt S.R."/>
            <person name="Lipzen A."/>
            <person name="Sullivan W."/>
            <person name="Andreopoulos W.B."/>
            <person name="Clum A."/>
            <person name="Lindquist E."/>
            <person name="Daum C."/>
            <person name="Ramamoorthy G.K."/>
            <person name="Gryganskyi A."/>
            <person name="Culley D."/>
            <person name="Magnuson J.K."/>
            <person name="James T.Y."/>
            <person name="O'Malley M.A."/>
            <person name="Stajich J.E."/>
            <person name="Spatafora J.W."/>
            <person name="Visel A."/>
            <person name="Grigoriev I.V."/>
        </authorList>
    </citation>
    <scope>NUCLEOTIDE SEQUENCE [LARGE SCALE GENOMIC DNA]</scope>
    <source>
        <strain evidence="6 7">NRRL 2496</strain>
    </source>
</reference>
<dbReference type="GO" id="GO:0008270">
    <property type="term" value="F:zinc ion binding"/>
    <property type="evidence" value="ECO:0007669"/>
    <property type="project" value="UniProtKB-KW"/>
</dbReference>
<dbReference type="InterPro" id="IPR000679">
    <property type="entry name" value="Znf_GATA"/>
</dbReference>
<dbReference type="SUPFAM" id="SSF55785">
    <property type="entry name" value="PYP-like sensor domain (PAS domain)"/>
    <property type="match status" value="1"/>
</dbReference>
<feature type="region of interest" description="Disordered" evidence="3">
    <location>
        <begin position="259"/>
        <end position="325"/>
    </location>
</feature>
<dbReference type="InParanoid" id="A0A1X2HC39"/>
<dbReference type="OMA" id="DCGRTDA"/>
<sequence>MSAGEPQQHSYALQTRAALPVSTIKPAGGVSDFTRRKNWSQNVLDELRDLVIVLSNDFKIVFCSEASVEFLGYPPAELNDHLFTEYIHVDDVDSFSREFRTARDTMQALRIYHRVQRKDGNYTLMETNGHFYRNAFIGSVRKIPTEASRAMDSFLDLKVENEQLKQRLAHLREEQQKQQIEGEEEEQEEDLTAMIQPQEEQVPFFTMGEEEAAPFVYTPGIAMSYDISQSLEMFTGLHYDMGERSKGISLGLEGDLTTVPPNTSLPAVIGPVDRQPASDSNSSSADEPQNRGKKKKLDVSEPKVCTDCGTTQAPEWRKGPQGPKT</sequence>
<accession>A0A1X2HC39</accession>
<dbReference type="InterPro" id="IPR000014">
    <property type="entry name" value="PAS"/>
</dbReference>
<dbReference type="GO" id="GO:0006355">
    <property type="term" value="P:regulation of DNA-templated transcription"/>
    <property type="evidence" value="ECO:0007669"/>
    <property type="project" value="InterPro"/>
</dbReference>
<keyword evidence="1" id="KW-0862">Zinc</keyword>
<evidence type="ECO:0008006" key="8">
    <source>
        <dbReference type="Google" id="ProtNLM"/>
    </source>
</evidence>
<feature type="coiled-coil region" evidence="2">
    <location>
        <begin position="154"/>
        <end position="190"/>
    </location>
</feature>
<feature type="domain" description="PAS" evidence="4">
    <location>
        <begin position="36"/>
        <end position="106"/>
    </location>
</feature>
<name>A0A1X2HC39_SYNRA</name>
<dbReference type="EMBL" id="MCGN01000005">
    <property type="protein sequence ID" value="ORY96347.1"/>
    <property type="molecule type" value="Genomic_DNA"/>
</dbReference>
<dbReference type="SMART" id="SM00091">
    <property type="entry name" value="PAS"/>
    <property type="match status" value="1"/>
</dbReference>
<evidence type="ECO:0000313" key="6">
    <source>
        <dbReference type="EMBL" id="ORY96347.1"/>
    </source>
</evidence>
<dbReference type="STRING" id="13706.A0A1X2HC39"/>
<dbReference type="GO" id="GO:0043565">
    <property type="term" value="F:sequence-specific DNA binding"/>
    <property type="evidence" value="ECO:0007669"/>
    <property type="project" value="InterPro"/>
</dbReference>
<evidence type="ECO:0000256" key="1">
    <source>
        <dbReference type="PROSITE-ProRule" id="PRU00094"/>
    </source>
</evidence>
<evidence type="ECO:0000256" key="3">
    <source>
        <dbReference type="SAM" id="MobiDB-lite"/>
    </source>
</evidence>
<dbReference type="InterPro" id="IPR013088">
    <property type="entry name" value="Znf_NHR/GATA"/>
</dbReference>
<dbReference type="Gene3D" id="3.30.50.10">
    <property type="entry name" value="Erythroid Transcription Factor GATA-1, subunit A"/>
    <property type="match status" value="1"/>
</dbReference>
<organism evidence="6 7">
    <name type="scientific">Syncephalastrum racemosum</name>
    <name type="common">Filamentous fungus</name>
    <dbReference type="NCBI Taxonomy" id="13706"/>
    <lineage>
        <taxon>Eukaryota</taxon>
        <taxon>Fungi</taxon>
        <taxon>Fungi incertae sedis</taxon>
        <taxon>Mucoromycota</taxon>
        <taxon>Mucoromycotina</taxon>
        <taxon>Mucoromycetes</taxon>
        <taxon>Mucorales</taxon>
        <taxon>Syncephalastraceae</taxon>
        <taxon>Syncephalastrum</taxon>
    </lineage>
</organism>
<comment type="caution">
    <text evidence="6">The sequence shown here is derived from an EMBL/GenBank/DDBJ whole genome shotgun (WGS) entry which is preliminary data.</text>
</comment>
<feature type="compositionally biased region" description="Polar residues" evidence="3">
    <location>
        <begin position="277"/>
        <end position="287"/>
    </location>
</feature>
<dbReference type="AlphaFoldDB" id="A0A1X2HC39"/>
<keyword evidence="1" id="KW-0863">Zinc-finger</keyword>
<dbReference type="InterPro" id="IPR035965">
    <property type="entry name" value="PAS-like_dom_sf"/>
</dbReference>